<dbReference type="Gene3D" id="3.40.50.300">
    <property type="entry name" value="P-loop containing nucleotide triphosphate hydrolases"/>
    <property type="match status" value="1"/>
</dbReference>
<dbReference type="InterPro" id="IPR011990">
    <property type="entry name" value="TPR-like_helical_dom_sf"/>
</dbReference>
<dbReference type="InterPro" id="IPR027417">
    <property type="entry name" value="P-loop_NTPase"/>
</dbReference>
<feature type="region of interest" description="Disordered" evidence="5">
    <location>
        <begin position="239"/>
        <end position="265"/>
    </location>
</feature>
<evidence type="ECO:0000259" key="6">
    <source>
        <dbReference type="PROSITE" id="PS51755"/>
    </source>
</evidence>
<feature type="region of interest" description="Disordered" evidence="5">
    <location>
        <begin position="713"/>
        <end position="739"/>
    </location>
</feature>
<dbReference type="PANTHER" id="PTHR47691:SF3">
    <property type="entry name" value="HTH-TYPE TRANSCRIPTIONAL REGULATOR RV0890C-RELATED"/>
    <property type="match status" value="1"/>
</dbReference>
<dbReference type="Gene3D" id="1.10.10.10">
    <property type="entry name" value="Winged helix-like DNA-binding domain superfamily/Winged helix DNA-binding domain"/>
    <property type="match status" value="1"/>
</dbReference>
<keyword evidence="2" id="KW-0902">Two-component regulatory system</keyword>
<dbReference type="InterPro" id="IPR016032">
    <property type="entry name" value="Sig_transdc_resp-reg_C-effctor"/>
</dbReference>
<dbReference type="EMBL" id="FRBI01000002">
    <property type="protein sequence ID" value="SHL10653.1"/>
    <property type="molecule type" value="Genomic_DNA"/>
</dbReference>
<dbReference type="Pfam" id="PF13401">
    <property type="entry name" value="AAA_22"/>
    <property type="match status" value="1"/>
</dbReference>
<dbReference type="SMART" id="SM00862">
    <property type="entry name" value="Trans_reg_C"/>
    <property type="match status" value="1"/>
</dbReference>
<dbReference type="InterPro" id="IPR001867">
    <property type="entry name" value="OmpR/PhoB-type_DNA-bd"/>
</dbReference>
<dbReference type="PRINTS" id="PR00364">
    <property type="entry name" value="DISEASERSIST"/>
</dbReference>
<dbReference type="InterPro" id="IPR049945">
    <property type="entry name" value="AAA_22"/>
</dbReference>
<evidence type="ECO:0000256" key="1">
    <source>
        <dbReference type="ARBA" id="ARBA00005820"/>
    </source>
</evidence>
<protein>
    <submittedName>
        <fullName evidence="7">Predicted ATPase</fullName>
    </submittedName>
</protein>
<dbReference type="AlphaFoldDB" id="A0A1M6XXS6"/>
<reference evidence="7 8" key="1">
    <citation type="submission" date="2016-11" db="EMBL/GenBank/DDBJ databases">
        <authorList>
            <person name="Jaros S."/>
            <person name="Januszkiewicz K."/>
            <person name="Wedrychowicz H."/>
        </authorList>
    </citation>
    <scope>NUCLEOTIDE SEQUENCE [LARGE SCALE GENOMIC DNA]</scope>
    <source>
        <strain evidence="7 8">CGMCC 4.2025</strain>
    </source>
</reference>
<dbReference type="Pfam" id="PF03704">
    <property type="entry name" value="BTAD"/>
    <property type="match status" value="1"/>
</dbReference>
<keyword evidence="3 4" id="KW-0238">DNA-binding</keyword>
<dbReference type="STRING" id="310782.SAMN05216499_102559"/>
<name>A0A1M6XXS6_9ACTN</name>
<evidence type="ECO:0000313" key="8">
    <source>
        <dbReference type="Proteomes" id="UP000184111"/>
    </source>
</evidence>
<dbReference type="SUPFAM" id="SSF52540">
    <property type="entry name" value="P-loop containing nucleoside triphosphate hydrolases"/>
    <property type="match status" value="1"/>
</dbReference>
<dbReference type="SMART" id="SM01043">
    <property type="entry name" value="BTAD"/>
    <property type="match status" value="1"/>
</dbReference>
<organism evidence="7 8">
    <name type="scientific">Actinacidiphila paucisporea</name>
    <dbReference type="NCBI Taxonomy" id="310782"/>
    <lineage>
        <taxon>Bacteria</taxon>
        <taxon>Bacillati</taxon>
        <taxon>Actinomycetota</taxon>
        <taxon>Actinomycetes</taxon>
        <taxon>Kitasatosporales</taxon>
        <taxon>Streptomycetaceae</taxon>
        <taxon>Actinacidiphila</taxon>
    </lineage>
</organism>
<dbReference type="GO" id="GO:0006355">
    <property type="term" value="P:regulation of DNA-templated transcription"/>
    <property type="evidence" value="ECO:0007669"/>
    <property type="project" value="InterPro"/>
</dbReference>
<dbReference type="OrthoDB" id="499349at2"/>
<dbReference type="GO" id="GO:0003677">
    <property type="term" value="F:DNA binding"/>
    <property type="evidence" value="ECO:0007669"/>
    <property type="project" value="UniProtKB-UniRule"/>
</dbReference>
<evidence type="ECO:0000256" key="2">
    <source>
        <dbReference type="ARBA" id="ARBA00023012"/>
    </source>
</evidence>
<dbReference type="Pfam" id="PF00486">
    <property type="entry name" value="Trans_reg_C"/>
    <property type="match status" value="1"/>
</dbReference>
<dbReference type="RefSeq" id="WP_073494437.1">
    <property type="nucleotide sequence ID" value="NZ_FRBI01000002.1"/>
</dbReference>
<gene>
    <name evidence="7" type="ORF">SAMN05216499_102559</name>
</gene>
<dbReference type="GO" id="GO:0000160">
    <property type="term" value="P:phosphorelay signal transduction system"/>
    <property type="evidence" value="ECO:0007669"/>
    <property type="project" value="UniProtKB-KW"/>
</dbReference>
<dbReference type="InterPro" id="IPR005158">
    <property type="entry name" value="BTAD"/>
</dbReference>
<feature type="domain" description="OmpR/PhoB-type" evidence="6">
    <location>
        <begin position="1"/>
        <end position="90"/>
    </location>
</feature>
<dbReference type="InterPro" id="IPR036388">
    <property type="entry name" value="WH-like_DNA-bd_sf"/>
</dbReference>
<feature type="DNA-binding region" description="OmpR/PhoB-type" evidence="4">
    <location>
        <begin position="1"/>
        <end position="90"/>
    </location>
</feature>
<dbReference type="PROSITE" id="PS51755">
    <property type="entry name" value="OMPR_PHOB"/>
    <property type="match status" value="1"/>
</dbReference>
<comment type="similarity">
    <text evidence="1">Belongs to the AfsR/DnrI/RedD regulatory family.</text>
</comment>
<sequence>MRYTILGTTGALRDDGEPVALAGGRLRALLTALALRPGRVVTADVLIGEVWDGEPPAGGTGALQALVGRLRKAVGHDAVGSVEGGYRLAAAHDDVDLYRFERLAAEGARALDDGDPVKAATLLADALALWRGPALADLPDRGTAAVRSEALRLDTRRLRLAAELELGRAAHVLPELAGLAADHPLDEPLHALHIRALRAAGRTADALAAYDVVRRSLADQLGADPSPELRSLHAELLNPRQEPPQPAEPVGRPGSRHGGPGGNARIRLTSFVGREAEIAAVGADLSRARLVTITGPGGTGKTRLSQEAGDLVAGRWPDGVWYAELAPVSDPRTLPEAVISSLGLRDTQLHGGAAETAMAVETKVKDPLRRLTDHLATREMLLVLDNCEHVIDAAAMLAAQLLAECPGLAVLATSREPLGVPGELIRPLDPLPEPTALRLLADRGAAARPGFSVDDDPVACAELCHRLDGLPLAIELAAARLRSMSPRGLADRLDDRFRLLTGGSRTLLPRQQTLRAVVDWSWDLLDPAERALLRRLAVFRGGWTLEAVEAICTDLPEAATPPAESAAPAAPADGAALGPADVAPLLASLVDKSLVLAELTADSERYRMLETISEYSAERLDESGERSAVEQRHLTYFREFARRADPLLRRAGQLAWFERLEVEHENLRAALRRAVDAGAEEDALLLVLGCNWFWEVRNYVSERRYWPKRVAGMGPDPFAEPPTTRPVERGPLEDPPPLSREQLHEARLWVRVIDMAANDEEAEWWTKPSMVGIGRSLIANYPPELPQSARFPGILRAYGAFFTGDFGRLQALVEDTVAACRRYGRDWELAYVLQLRAKINNDVAERIADSVLDIGESRRIFQRLGDEWGMAETLSAEAEAAGNAGDWEHAARCCVEGIELARKIGSPQHVPVLTVRLGDAMVNAGQVEEGMRKLREGVDDATRTGTDQDGAGFFGRMMLAGALGSTGRPAEALELIEETMARGVAASGQPAFVMGMLKGMKGSLIGRLGDPEGGLALLHEGLATLAEHPLAEVITPRLGMLLAPGAIELLTLLAERGGPDGATERRARRAAAVMNVHDRLRPSAVPPGVQRELDDARARLTALLGEDGYAAGYAEGDGPDLREAVALMRDID</sequence>
<evidence type="ECO:0000256" key="3">
    <source>
        <dbReference type="ARBA" id="ARBA00023125"/>
    </source>
</evidence>
<dbReference type="CDD" id="cd15831">
    <property type="entry name" value="BTAD"/>
    <property type="match status" value="1"/>
</dbReference>
<dbReference type="SUPFAM" id="SSF48452">
    <property type="entry name" value="TPR-like"/>
    <property type="match status" value="2"/>
</dbReference>
<proteinExistence type="inferred from homology"/>
<dbReference type="PANTHER" id="PTHR47691">
    <property type="entry name" value="REGULATOR-RELATED"/>
    <property type="match status" value="1"/>
</dbReference>
<evidence type="ECO:0000256" key="4">
    <source>
        <dbReference type="PROSITE-ProRule" id="PRU01091"/>
    </source>
</evidence>
<dbReference type="SUPFAM" id="SSF46894">
    <property type="entry name" value="C-terminal effector domain of the bipartite response regulators"/>
    <property type="match status" value="1"/>
</dbReference>
<dbReference type="Gene3D" id="1.25.40.10">
    <property type="entry name" value="Tetratricopeptide repeat domain"/>
    <property type="match status" value="2"/>
</dbReference>
<keyword evidence="8" id="KW-1185">Reference proteome</keyword>
<evidence type="ECO:0000256" key="5">
    <source>
        <dbReference type="SAM" id="MobiDB-lite"/>
    </source>
</evidence>
<evidence type="ECO:0000313" key="7">
    <source>
        <dbReference type="EMBL" id="SHL10653.1"/>
    </source>
</evidence>
<dbReference type="Proteomes" id="UP000184111">
    <property type="component" value="Unassembled WGS sequence"/>
</dbReference>
<accession>A0A1M6XXS6</accession>